<evidence type="ECO:0000256" key="1">
    <source>
        <dbReference type="ARBA" id="ARBA00004117"/>
    </source>
</evidence>
<evidence type="ECO:0000256" key="3">
    <source>
        <dbReference type="ARBA" id="ARBA00010299"/>
    </source>
</evidence>
<keyword evidence="15" id="KW-1185">Reference proteome</keyword>
<evidence type="ECO:0000256" key="5">
    <source>
        <dbReference type="ARBA" id="ARBA00022475"/>
    </source>
</evidence>
<dbReference type="GO" id="GO:0009425">
    <property type="term" value="C:bacterial-type flagellum basal body"/>
    <property type="evidence" value="ECO:0007669"/>
    <property type="project" value="UniProtKB-SubCell"/>
</dbReference>
<dbReference type="PANTHER" id="PTHR30534:SF0">
    <property type="entry name" value="FLAGELLAR MOTOR SWITCH PROTEIN FLIG"/>
    <property type="match status" value="1"/>
</dbReference>
<dbReference type="InterPro" id="IPR023087">
    <property type="entry name" value="Flg_Motor_Flig_C"/>
</dbReference>
<organism evidence="14 15">
    <name type="scientific">Pseudooctadecabacter jejudonensis</name>
    <dbReference type="NCBI Taxonomy" id="1391910"/>
    <lineage>
        <taxon>Bacteria</taxon>
        <taxon>Pseudomonadati</taxon>
        <taxon>Pseudomonadota</taxon>
        <taxon>Alphaproteobacteria</taxon>
        <taxon>Rhodobacterales</taxon>
        <taxon>Paracoccaceae</taxon>
        <taxon>Pseudooctadecabacter</taxon>
    </lineage>
</organism>
<evidence type="ECO:0000259" key="11">
    <source>
        <dbReference type="Pfam" id="PF01706"/>
    </source>
</evidence>
<dbReference type="EMBL" id="FWFT01000006">
    <property type="protein sequence ID" value="SLN59247.1"/>
    <property type="molecule type" value="Genomic_DNA"/>
</dbReference>
<feature type="domain" description="Flagellar motor switch protein FliG C-terminal" evidence="11">
    <location>
        <begin position="206"/>
        <end position="318"/>
    </location>
</feature>
<dbReference type="Pfam" id="PF01706">
    <property type="entry name" value="FliG_C"/>
    <property type="match status" value="1"/>
</dbReference>
<dbReference type="Gene3D" id="1.10.220.30">
    <property type="match status" value="2"/>
</dbReference>
<gene>
    <name evidence="14" type="primary">fliG</name>
    <name evidence="14" type="ORF">PSJ8397_03144</name>
</gene>
<dbReference type="Pfam" id="PF14842">
    <property type="entry name" value="FliG_N"/>
    <property type="match status" value="1"/>
</dbReference>
<evidence type="ECO:0000256" key="9">
    <source>
        <dbReference type="ARBA" id="ARBA00023143"/>
    </source>
</evidence>
<dbReference type="PRINTS" id="PR00954">
    <property type="entry name" value="FLGMOTORFLIG"/>
</dbReference>
<evidence type="ECO:0000259" key="12">
    <source>
        <dbReference type="Pfam" id="PF14841"/>
    </source>
</evidence>
<reference evidence="14 15" key="1">
    <citation type="submission" date="2017-03" db="EMBL/GenBank/DDBJ databases">
        <authorList>
            <person name="Afonso C.L."/>
            <person name="Miller P.J."/>
            <person name="Scott M.A."/>
            <person name="Spackman E."/>
            <person name="Goraichik I."/>
            <person name="Dimitrov K.M."/>
            <person name="Suarez D.L."/>
            <person name="Swayne D.E."/>
        </authorList>
    </citation>
    <scope>NUCLEOTIDE SEQUENCE [LARGE SCALE GENOMIC DNA]</scope>
    <source>
        <strain evidence="14 15">CECT 8397</strain>
    </source>
</reference>
<sequence length="326" mass="34585">MVVQFLLRNDGDLPLSDLPEATQARLTRELGALSIIDKKTLNQVIEEFSSELSSIALTAPGSVEAALQSLEGRISPGTVAKLREEAAARAGHDPWKTVLELENEDILPITEAESPEISAILLSKMTTAKAAELLGMMPGARARRIAFSMSRTTKVTPQALGRIGASLAKNYCGVSISAFPDTPESRIGAILNSSSASTRDGILEGLLAEDPTFGEGVRKAIFTFADIPARLAVPDVPKAIREVDQADLVTAIGFAKQEGGDLEAAATFILENMSSRMADNLREEIGERGKIKQSDGETAQTALVTAIRAAASDGTLTLIVPDEDED</sequence>
<dbReference type="SUPFAM" id="SSF48029">
    <property type="entry name" value="FliG"/>
    <property type="match status" value="1"/>
</dbReference>
<comment type="function">
    <text evidence="10">FliG is one of three proteins (FliG, FliN, FliM) that forms the rotor-mounted switch complex (C ring), located at the base of the basal body. This complex interacts with the CheY and CheZ chemotaxis proteins, in addition to contacting components of the motor that determine the direction of flagellar rotation.</text>
</comment>
<dbReference type="InterPro" id="IPR028263">
    <property type="entry name" value="FliG_N"/>
</dbReference>
<evidence type="ECO:0000256" key="4">
    <source>
        <dbReference type="ARBA" id="ARBA00021870"/>
    </source>
</evidence>
<feature type="domain" description="Flagellar motor switch protein FliG N-terminal" evidence="13">
    <location>
        <begin position="14"/>
        <end position="95"/>
    </location>
</feature>
<keyword evidence="14" id="KW-0966">Cell projection</keyword>
<dbReference type="GO" id="GO:0005886">
    <property type="term" value="C:plasma membrane"/>
    <property type="evidence" value="ECO:0007669"/>
    <property type="project" value="UniProtKB-SubCell"/>
</dbReference>
<dbReference type="AlphaFoldDB" id="A0A1Y5TFK9"/>
<dbReference type="Proteomes" id="UP000193623">
    <property type="component" value="Unassembled WGS sequence"/>
</dbReference>
<evidence type="ECO:0000256" key="7">
    <source>
        <dbReference type="ARBA" id="ARBA00022779"/>
    </source>
</evidence>
<dbReference type="InterPro" id="IPR032779">
    <property type="entry name" value="FliG_M"/>
</dbReference>
<comment type="similarity">
    <text evidence="3">Belongs to the FliG family.</text>
</comment>
<keyword evidence="14" id="KW-0282">Flagellum</keyword>
<evidence type="ECO:0000313" key="15">
    <source>
        <dbReference type="Proteomes" id="UP000193623"/>
    </source>
</evidence>
<keyword evidence="8" id="KW-0472">Membrane</keyword>
<comment type="subcellular location">
    <subcellularLocation>
        <location evidence="1">Bacterial flagellum basal body</location>
    </subcellularLocation>
    <subcellularLocation>
        <location evidence="2">Cell membrane</location>
        <topology evidence="2">Peripheral membrane protein</topology>
        <orientation evidence="2">Cytoplasmic side</orientation>
    </subcellularLocation>
</comment>
<feature type="domain" description="Flagellar motor switch protein FliG middle" evidence="12">
    <location>
        <begin position="106"/>
        <end position="170"/>
    </location>
</feature>
<evidence type="ECO:0000259" key="13">
    <source>
        <dbReference type="Pfam" id="PF14842"/>
    </source>
</evidence>
<evidence type="ECO:0000256" key="10">
    <source>
        <dbReference type="ARBA" id="ARBA00025598"/>
    </source>
</evidence>
<evidence type="ECO:0000256" key="2">
    <source>
        <dbReference type="ARBA" id="ARBA00004413"/>
    </source>
</evidence>
<proteinExistence type="inferred from homology"/>
<dbReference type="Pfam" id="PF14841">
    <property type="entry name" value="FliG_M"/>
    <property type="match status" value="1"/>
</dbReference>
<dbReference type="GO" id="GO:0006935">
    <property type="term" value="P:chemotaxis"/>
    <property type="evidence" value="ECO:0007669"/>
    <property type="project" value="UniProtKB-KW"/>
</dbReference>
<dbReference type="InterPro" id="IPR011002">
    <property type="entry name" value="FliG_a-hlx"/>
</dbReference>
<dbReference type="GO" id="GO:0071973">
    <property type="term" value="P:bacterial-type flagellum-dependent cell motility"/>
    <property type="evidence" value="ECO:0007669"/>
    <property type="project" value="InterPro"/>
</dbReference>
<keyword evidence="7" id="KW-0283">Flagellar rotation</keyword>
<keyword evidence="9" id="KW-0975">Bacterial flagellum</keyword>
<dbReference type="InterPro" id="IPR000090">
    <property type="entry name" value="Flg_Motor_Flig"/>
</dbReference>
<keyword evidence="5" id="KW-1003">Cell membrane</keyword>
<protein>
    <recommendedName>
        <fullName evidence="4">Flagellar motor switch protein FliG</fullName>
    </recommendedName>
</protein>
<keyword evidence="6" id="KW-0145">Chemotaxis</keyword>
<evidence type="ECO:0000313" key="14">
    <source>
        <dbReference type="EMBL" id="SLN59247.1"/>
    </source>
</evidence>
<name>A0A1Y5TFK9_9RHOB</name>
<evidence type="ECO:0000256" key="6">
    <source>
        <dbReference type="ARBA" id="ARBA00022500"/>
    </source>
</evidence>
<dbReference type="GO" id="GO:0003774">
    <property type="term" value="F:cytoskeletal motor activity"/>
    <property type="evidence" value="ECO:0007669"/>
    <property type="project" value="InterPro"/>
</dbReference>
<accession>A0A1Y5TFK9</accession>
<dbReference type="PANTHER" id="PTHR30534">
    <property type="entry name" value="FLAGELLAR MOTOR SWITCH PROTEIN FLIG"/>
    <property type="match status" value="1"/>
</dbReference>
<evidence type="ECO:0000256" key="8">
    <source>
        <dbReference type="ARBA" id="ARBA00023136"/>
    </source>
</evidence>
<keyword evidence="14" id="KW-0969">Cilium</keyword>